<evidence type="ECO:0000313" key="3">
    <source>
        <dbReference type="Proteomes" id="UP000199205"/>
    </source>
</evidence>
<feature type="transmembrane region" description="Helical" evidence="1">
    <location>
        <begin position="357"/>
        <end position="375"/>
    </location>
</feature>
<dbReference type="EMBL" id="FMAF01000004">
    <property type="protein sequence ID" value="SCB23376.1"/>
    <property type="molecule type" value="Genomic_DNA"/>
</dbReference>
<reference evidence="2 3" key="1">
    <citation type="submission" date="2016-08" db="EMBL/GenBank/DDBJ databases">
        <authorList>
            <person name="Seilhamer J.J."/>
        </authorList>
    </citation>
    <scope>NUCLEOTIDE SEQUENCE [LARGE SCALE GENOMIC DNA]</scope>
    <source>
        <strain evidence="2 3">P1-7</strain>
    </source>
</reference>
<name>A0A1C3V6C7_9HYPH</name>
<feature type="transmembrane region" description="Helical" evidence="1">
    <location>
        <begin position="239"/>
        <end position="262"/>
    </location>
</feature>
<dbReference type="InterPro" id="IPR025291">
    <property type="entry name" value="DUF4153"/>
</dbReference>
<protein>
    <submittedName>
        <fullName evidence="2">Uncharacterized protein</fullName>
    </submittedName>
</protein>
<keyword evidence="1" id="KW-0472">Membrane</keyword>
<accession>A0A1C3V6C7</accession>
<keyword evidence="1" id="KW-1133">Transmembrane helix</keyword>
<proteinExistence type="predicted"/>
<dbReference type="OrthoDB" id="7280060at2"/>
<evidence type="ECO:0000313" key="2">
    <source>
        <dbReference type="EMBL" id="SCB23376.1"/>
    </source>
</evidence>
<feature type="transmembrane region" description="Helical" evidence="1">
    <location>
        <begin position="89"/>
        <end position="109"/>
    </location>
</feature>
<dbReference type="Pfam" id="PF13687">
    <property type="entry name" value="DUF4153"/>
    <property type="match status" value="1"/>
</dbReference>
<feature type="transmembrane region" description="Helical" evidence="1">
    <location>
        <begin position="282"/>
        <end position="303"/>
    </location>
</feature>
<evidence type="ECO:0000256" key="1">
    <source>
        <dbReference type="SAM" id="Phobius"/>
    </source>
</evidence>
<keyword evidence="1" id="KW-0812">Transmembrane</keyword>
<sequence>MSASDIPAQPANPTRNVSRKLLILIVLVALADLLLFGREPGLNFFLFVNAIAAGVLLCSRKPQSLPKATGLPALAFVLSAPLLETTSWMGIALSLLGITCVSLAATGLFPRRLVRLPVVLFRFLLDLPLRPFRRATYGRLRHSRRPTPETIWHHLRGWIMPLSFTAGFVALFAMANPLIDKVLRSFDLAYFLQFLDAWRIGFWLIVAAFVSVLLRPRLKRLARRRPDQASDAVKPESAFFGHAALLRSLFVFNALFAMQSLLDLTYLWGGVNLPDGISHAEYAHRGAYPLMVTALLAAAFVLAAMRRDGPGNRSALVRGLVHLWIAQNILLCFSSILRLDLYVESYSLTELRVAAGIWMGLVAMGLFLILLRILLQRSNEWLVALSLATLVVTLYAIALVDIPAFIARFNVAHSSEVAGEGMPLDIDYLSTLGPSAIPALDTYLASLPAEAERAAPASKVRSALVVDEWQRSRDWRSWTFRAARLDRYLRDHTTLAR</sequence>
<organism evidence="2 3">
    <name type="scientific">Rhizobium lusitanum</name>
    <dbReference type="NCBI Taxonomy" id="293958"/>
    <lineage>
        <taxon>Bacteria</taxon>
        <taxon>Pseudomonadati</taxon>
        <taxon>Pseudomonadota</taxon>
        <taxon>Alphaproteobacteria</taxon>
        <taxon>Hyphomicrobiales</taxon>
        <taxon>Rhizobiaceae</taxon>
        <taxon>Rhizobium/Agrobacterium group</taxon>
        <taxon>Rhizobium</taxon>
    </lineage>
</organism>
<gene>
    <name evidence="2" type="ORF">GA0061101_104302</name>
</gene>
<dbReference type="Proteomes" id="UP000199205">
    <property type="component" value="Unassembled WGS sequence"/>
</dbReference>
<feature type="transmembrane region" description="Helical" evidence="1">
    <location>
        <begin position="315"/>
        <end position="337"/>
    </location>
</feature>
<feature type="transmembrane region" description="Helical" evidence="1">
    <location>
        <begin position="158"/>
        <end position="179"/>
    </location>
</feature>
<feature type="transmembrane region" description="Helical" evidence="1">
    <location>
        <begin position="21"/>
        <end position="36"/>
    </location>
</feature>
<dbReference type="RefSeq" id="WP_037192622.1">
    <property type="nucleotide sequence ID" value="NZ_FMAF01000004.1"/>
</dbReference>
<feature type="transmembrane region" description="Helical" evidence="1">
    <location>
        <begin position="199"/>
        <end position="218"/>
    </location>
</feature>
<feature type="transmembrane region" description="Helical" evidence="1">
    <location>
        <begin position="382"/>
        <end position="406"/>
    </location>
</feature>
<dbReference type="AlphaFoldDB" id="A0A1C3V6C7"/>